<dbReference type="EMBL" id="FOCV01000029">
    <property type="protein sequence ID" value="SEO90683.1"/>
    <property type="molecule type" value="Genomic_DNA"/>
</dbReference>
<organism evidence="4 6">
    <name type="scientific">Rhizobium tibeticum</name>
    <dbReference type="NCBI Taxonomy" id="501024"/>
    <lineage>
        <taxon>Bacteria</taxon>
        <taxon>Pseudomonadati</taxon>
        <taxon>Pseudomonadota</taxon>
        <taxon>Alphaproteobacteria</taxon>
        <taxon>Hyphomicrobiales</taxon>
        <taxon>Rhizobiaceae</taxon>
        <taxon>Rhizobium/Agrobacterium group</taxon>
        <taxon>Rhizobium</taxon>
    </lineage>
</organism>
<dbReference type="Proteomes" id="UP000198939">
    <property type="component" value="Unassembled WGS sequence"/>
</dbReference>
<comment type="similarity">
    <text evidence="1">Belongs to the non-flavoprotein flavin reductase family.</text>
</comment>
<dbReference type="Pfam" id="PF01613">
    <property type="entry name" value="Flavin_Reduct"/>
    <property type="match status" value="1"/>
</dbReference>
<dbReference type="AlphaFoldDB" id="A0A1H8TJD7"/>
<dbReference type="InterPro" id="IPR012349">
    <property type="entry name" value="Split_barrel_FMN-bd"/>
</dbReference>
<feature type="domain" description="Flavin reductase like" evidence="3">
    <location>
        <begin position="18"/>
        <end position="161"/>
    </location>
</feature>
<dbReference type="EC" id="1.5.1.36" evidence="4"/>
<sequence>MGPELKTAFDQQAFRQALGQFPTGVCVVTCTAEFERLGMTMSSFNCLSLDPPLILFSIDRKAASLSLWEKAEGYAVNVLAENQKEISNRFAKSLSNKWEGTRFAHGQFGAPLLPGVAAVFECIPWAKYDGGDHTLFIAEVKSFSSSVDRMPLVFSKGRYAALQSTEFVAPLWPLDIHY</sequence>
<keyword evidence="2 4" id="KW-0560">Oxidoreductase</keyword>
<dbReference type="GO" id="GO:0036382">
    <property type="term" value="F:flavin reductase (NADH) activity"/>
    <property type="evidence" value="ECO:0007669"/>
    <property type="project" value="UniProtKB-EC"/>
</dbReference>
<keyword evidence="7" id="KW-1185">Reference proteome</keyword>
<dbReference type="Gene3D" id="2.30.110.10">
    <property type="entry name" value="Electron Transport, Fmn-binding Protein, Chain A"/>
    <property type="match status" value="1"/>
</dbReference>
<evidence type="ECO:0000313" key="6">
    <source>
        <dbReference type="Proteomes" id="UP000183063"/>
    </source>
</evidence>
<dbReference type="OrthoDB" id="9792858at2"/>
<evidence type="ECO:0000313" key="4">
    <source>
        <dbReference type="EMBL" id="SEI15172.1"/>
    </source>
</evidence>
<dbReference type="InterPro" id="IPR002563">
    <property type="entry name" value="Flavin_Rdtase-like_dom"/>
</dbReference>
<evidence type="ECO:0000313" key="7">
    <source>
        <dbReference type="Proteomes" id="UP000198939"/>
    </source>
</evidence>
<gene>
    <name evidence="4" type="primary">C1-hpah_1</name>
    <name evidence="4" type="ORF">RTCCBAU85039_5213</name>
    <name evidence="5" type="ORF">SAMN05216228_10298</name>
</gene>
<evidence type="ECO:0000259" key="3">
    <source>
        <dbReference type="SMART" id="SM00903"/>
    </source>
</evidence>
<dbReference type="STRING" id="501024.RTCCBAU85039_5213"/>
<protein>
    <submittedName>
        <fullName evidence="5">NADH-FMN oxidoreductase RutF, flavin reductase (DIM6/NTAB) family</fullName>
    </submittedName>
    <submittedName>
        <fullName evidence="4">p-hydroxyphenylacetate 3-hydroxylase, reductase component</fullName>
        <ecNumber evidence="4">1.5.1.36</ecNumber>
    </submittedName>
</protein>
<evidence type="ECO:0000313" key="5">
    <source>
        <dbReference type="EMBL" id="SEO90683.1"/>
    </source>
</evidence>
<dbReference type="GO" id="GO:0042602">
    <property type="term" value="F:riboflavin reductase (NADPH) activity"/>
    <property type="evidence" value="ECO:0007669"/>
    <property type="project" value="TreeGrafter"/>
</dbReference>
<evidence type="ECO:0000256" key="2">
    <source>
        <dbReference type="ARBA" id="ARBA00023002"/>
    </source>
</evidence>
<dbReference type="InterPro" id="IPR050268">
    <property type="entry name" value="NADH-dep_flavin_reductase"/>
</dbReference>
<dbReference type="Proteomes" id="UP000183063">
    <property type="component" value="Unassembled WGS sequence"/>
</dbReference>
<accession>A0A1H8TJD7</accession>
<dbReference type="SMART" id="SM00903">
    <property type="entry name" value="Flavin_Reduct"/>
    <property type="match status" value="1"/>
</dbReference>
<name>A0A1H8TJD7_9HYPH</name>
<reference evidence="5 7" key="2">
    <citation type="submission" date="2016-10" db="EMBL/GenBank/DDBJ databases">
        <authorList>
            <person name="Varghese N."/>
            <person name="Submissions S."/>
        </authorList>
    </citation>
    <scope>NUCLEOTIDE SEQUENCE [LARGE SCALE GENOMIC DNA]</scope>
    <source>
        <strain evidence="5 7">CGMCC 1.7071</strain>
    </source>
</reference>
<dbReference type="PANTHER" id="PTHR30466">
    <property type="entry name" value="FLAVIN REDUCTASE"/>
    <property type="match status" value="1"/>
</dbReference>
<dbReference type="EMBL" id="FNXB01000038">
    <property type="protein sequence ID" value="SEI15172.1"/>
    <property type="molecule type" value="Genomic_DNA"/>
</dbReference>
<dbReference type="SUPFAM" id="SSF50475">
    <property type="entry name" value="FMN-binding split barrel"/>
    <property type="match status" value="1"/>
</dbReference>
<dbReference type="GO" id="GO:0010181">
    <property type="term" value="F:FMN binding"/>
    <property type="evidence" value="ECO:0007669"/>
    <property type="project" value="InterPro"/>
</dbReference>
<reference evidence="6" key="1">
    <citation type="submission" date="2016-10" db="EMBL/GenBank/DDBJ databases">
        <authorList>
            <person name="Wibberg D."/>
        </authorList>
    </citation>
    <scope>NUCLEOTIDE SEQUENCE [LARGE SCALE GENOMIC DNA]</scope>
</reference>
<dbReference type="PANTHER" id="PTHR30466:SF11">
    <property type="entry name" value="FLAVIN-DEPENDENT MONOOXYGENASE, REDUCTASE SUBUNIT HSAB"/>
    <property type="match status" value="1"/>
</dbReference>
<reference evidence="4" key="3">
    <citation type="submission" date="2016-10" db="EMBL/GenBank/DDBJ databases">
        <authorList>
            <person name="de Groot N.N."/>
        </authorList>
    </citation>
    <scope>NUCLEOTIDE SEQUENCE [LARGE SCALE GENOMIC DNA]</scope>
    <source>
        <strain evidence="4">CCBAU85039</strain>
    </source>
</reference>
<dbReference type="RefSeq" id="WP_072379818.1">
    <property type="nucleotide sequence ID" value="NZ_FNXB01000038.1"/>
</dbReference>
<proteinExistence type="inferred from homology"/>
<evidence type="ECO:0000256" key="1">
    <source>
        <dbReference type="ARBA" id="ARBA00008898"/>
    </source>
</evidence>